<name>A0ACC0LYY8_RHOML</name>
<sequence length="491" mass="52463">MVVIPSTTTTMTSFSPSYNNRSKLLVPSITGDNIGSTVSPNLNMSIVILTSGSHTPASQPLQPVAVEEEQQASVERRAPIHSRFGNKWATIASFHNGRSNDVIKNHWNSMLKQKHTTTAIDGVKERGDRRCQRARRSTVSRSAAIGQAIVSKICKQGNVIWGVGDVVYGIYGICWAFEDAWNATCKSSVGSPATMQVPSGSTFLIQPIVFAGPCNSDVDVLIDGTLIAPSDPSEWKCKDDTCSQWITFHNISNLFITGSGTINGQGTQWWACKASNCGTKATGFTISNSDNVYISDLTFMDSPQKHIGLESSTWVRATNLTITAPENSPNTDGIHVQQSQNVFIDQTLIGTGDDCISIGDGSAYLNISGITCGPGHGISVGSLGFNGANNTVEHVFVSDVVFRGTSNGARIKTWQTSAVEVSNVRYIDIHGASSGETAIKFACSETVPCTDISMDNIDLTSDGTSNTTSSCQNVQGTQHEVFPSVPCLTSN</sequence>
<gene>
    <name evidence="1" type="ORF">RHMOL_Rhmol10G0042600</name>
</gene>
<dbReference type="Proteomes" id="UP001062846">
    <property type="component" value="Chromosome 10"/>
</dbReference>
<evidence type="ECO:0000313" key="1">
    <source>
        <dbReference type="EMBL" id="KAI8533864.1"/>
    </source>
</evidence>
<accession>A0ACC0LYY8</accession>
<organism evidence="1 2">
    <name type="scientific">Rhododendron molle</name>
    <name type="common">Chinese azalea</name>
    <name type="synonym">Azalea mollis</name>
    <dbReference type="NCBI Taxonomy" id="49168"/>
    <lineage>
        <taxon>Eukaryota</taxon>
        <taxon>Viridiplantae</taxon>
        <taxon>Streptophyta</taxon>
        <taxon>Embryophyta</taxon>
        <taxon>Tracheophyta</taxon>
        <taxon>Spermatophyta</taxon>
        <taxon>Magnoliopsida</taxon>
        <taxon>eudicotyledons</taxon>
        <taxon>Gunneridae</taxon>
        <taxon>Pentapetalae</taxon>
        <taxon>asterids</taxon>
        <taxon>Ericales</taxon>
        <taxon>Ericaceae</taxon>
        <taxon>Ericoideae</taxon>
        <taxon>Rhodoreae</taxon>
        <taxon>Rhododendron</taxon>
    </lineage>
</organism>
<keyword evidence="2" id="KW-1185">Reference proteome</keyword>
<proteinExistence type="predicted"/>
<evidence type="ECO:0000313" key="2">
    <source>
        <dbReference type="Proteomes" id="UP001062846"/>
    </source>
</evidence>
<comment type="caution">
    <text evidence="1">The sequence shown here is derived from an EMBL/GenBank/DDBJ whole genome shotgun (WGS) entry which is preliminary data.</text>
</comment>
<protein>
    <submittedName>
        <fullName evidence="1">Uncharacterized protein</fullName>
    </submittedName>
</protein>
<reference evidence="1" key="1">
    <citation type="submission" date="2022-02" db="EMBL/GenBank/DDBJ databases">
        <title>Plant Genome Project.</title>
        <authorList>
            <person name="Zhang R.-G."/>
        </authorList>
    </citation>
    <scope>NUCLEOTIDE SEQUENCE</scope>
    <source>
        <strain evidence="1">AT1</strain>
    </source>
</reference>
<dbReference type="EMBL" id="CM046397">
    <property type="protein sequence ID" value="KAI8533864.1"/>
    <property type="molecule type" value="Genomic_DNA"/>
</dbReference>